<evidence type="ECO:0000313" key="2">
    <source>
        <dbReference type="Proteomes" id="UP001161423"/>
    </source>
</evidence>
<dbReference type="Proteomes" id="UP001161423">
    <property type="component" value="Unassembled WGS sequence"/>
</dbReference>
<comment type="caution">
    <text evidence="1">The sequence shown here is derived from an EMBL/GenBank/DDBJ whole genome shotgun (WGS) entry which is preliminary data.</text>
</comment>
<reference evidence="1" key="2">
    <citation type="submission" date="2023-01" db="EMBL/GenBank/DDBJ databases">
        <title>Draft genome sequence of Methylophaga thalassica strain NBRC 102424.</title>
        <authorList>
            <person name="Sun Q."/>
            <person name="Mori K."/>
        </authorList>
    </citation>
    <scope>NUCLEOTIDE SEQUENCE</scope>
    <source>
        <strain evidence="1">NBRC 102424</strain>
    </source>
</reference>
<dbReference type="RefSeq" id="WP_284722320.1">
    <property type="nucleotide sequence ID" value="NZ_BSND01000003.1"/>
</dbReference>
<dbReference type="EMBL" id="BSND01000003">
    <property type="protein sequence ID" value="GLP98661.1"/>
    <property type="molecule type" value="Genomic_DNA"/>
</dbReference>
<sequence>MKKEIPEWVTYVPVRWEPMTPRINISTLTPNEKQTLWRGMKLVKPALANMLSEDETLKLILDTFNGTIQMEESDFNECMDAAKPQHPNG</sequence>
<name>A0ABQ5TTC8_9GAMM</name>
<gene>
    <name evidence="1" type="ORF">GCM10007891_05150</name>
</gene>
<keyword evidence="2" id="KW-1185">Reference proteome</keyword>
<proteinExistence type="predicted"/>
<accession>A0ABQ5TTC8</accession>
<evidence type="ECO:0000313" key="1">
    <source>
        <dbReference type="EMBL" id="GLP98661.1"/>
    </source>
</evidence>
<protein>
    <submittedName>
        <fullName evidence="1">Uncharacterized protein</fullName>
    </submittedName>
</protein>
<organism evidence="1 2">
    <name type="scientific">Methylophaga thalassica</name>
    <dbReference type="NCBI Taxonomy" id="40223"/>
    <lineage>
        <taxon>Bacteria</taxon>
        <taxon>Pseudomonadati</taxon>
        <taxon>Pseudomonadota</taxon>
        <taxon>Gammaproteobacteria</taxon>
        <taxon>Thiotrichales</taxon>
        <taxon>Piscirickettsiaceae</taxon>
        <taxon>Methylophaga</taxon>
    </lineage>
</organism>
<reference evidence="1" key="1">
    <citation type="journal article" date="2014" name="Int. J. Syst. Evol. Microbiol.">
        <title>Complete genome of a new Firmicutes species belonging to the dominant human colonic microbiota ('Ruminococcus bicirculans') reveals two chromosomes and a selective capacity to utilize plant glucans.</title>
        <authorList>
            <consortium name="NISC Comparative Sequencing Program"/>
            <person name="Wegmann U."/>
            <person name="Louis P."/>
            <person name="Goesmann A."/>
            <person name="Henrissat B."/>
            <person name="Duncan S.H."/>
            <person name="Flint H.J."/>
        </authorList>
    </citation>
    <scope>NUCLEOTIDE SEQUENCE</scope>
    <source>
        <strain evidence="1">NBRC 102424</strain>
    </source>
</reference>